<dbReference type="SUPFAM" id="SSF57850">
    <property type="entry name" value="RING/U-box"/>
    <property type="match status" value="1"/>
</dbReference>
<reference evidence="5" key="1">
    <citation type="submission" date="2005-09" db="EMBL/GenBank/DDBJ databases">
        <authorList>
            <person name="Mural R.J."/>
            <person name="Li P.W."/>
            <person name="Adams M.D."/>
            <person name="Amanatides P.G."/>
            <person name="Baden-Tillson H."/>
            <person name="Barnstead M."/>
            <person name="Chin S.H."/>
            <person name="Dew I."/>
            <person name="Evans C.A."/>
            <person name="Ferriera S."/>
            <person name="Flanigan M."/>
            <person name="Fosler C."/>
            <person name="Glodek A."/>
            <person name="Gu Z."/>
            <person name="Holt R.A."/>
            <person name="Jennings D."/>
            <person name="Kraft C.L."/>
            <person name="Lu F."/>
            <person name="Nguyen T."/>
            <person name="Nusskern D.R."/>
            <person name="Pfannkoch C.M."/>
            <person name="Sitter C."/>
            <person name="Sutton G.G."/>
            <person name="Venter J.C."/>
            <person name="Wang Z."/>
            <person name="Woodage T."/>
            <person name="Zheng X.H."/>
            <person name="Zhong F."/>
        </authorList>
    </citation>
    <scope>NUCLEOTIDE SEQUENCE [LARGE SCALE GENOMIC DNA]</scope>
    <source>
        <strain>BN</strain>
        <strain evidence="5">Sprague-Dawley</strain>
    </source>
</reference>
<dbReference type="InterPro" id="IPR013083">
    <property type="entry name" value="Znf_RING/FYVE/PHD"/>
</dbReference>
<dbReference type="Pfam" id="PF02148">
    <property type="entry name" value="zf-UBP"/>
    <property type="match status" value="1"/>
</dbReference>
<accession>A6HWL6</accession>
<organism evidence="4 5">
    <name type="scientific">Rattus norvegicus</name>
    <name type="common">Rat</name>
    <dbReference type="NCBI Taxonomy" id="10116"/>
    <lineage>
        <taxon>Eukaryota</taxon>
        <taxon>Metazoa</taxon>
        <taxon>Chordata</taxon>
        <taxon>Craniata</taxon>
        <taxon>Vertebrata</taxon>
        <taxon>Euteleostomi</taxon>
        <taxon>Mammalia</taxon>
        <taxon>Eutheria</taxon>
        <taxon>Euarchontoglires</taxon>
        <taxon>Glires</taxon>
        <taxon>Rodentia</taxon>
        <taxon>Myomorpha</taxon>
        <taxon>Muroidea</taxon>
        <taxon>Muridae</taxon>
        <taxon>Murinae</taxon>
        <taxon>Rattus</taxon>
    </lineage>
</organism>
<evidence type="ECO:0000313" key="4">
    <source>
        <dbReference type="EMBL" id="EDL82500.1"/>
    </source>
</evidence>
<keyword evidence="2" id="KW-0863">Zinc-finger</keyword>
<dbReference type="PROSITE" id="PS50271">
    <property type="entry name" value="ZF_UBP"/>
    <property type="match status" value="1"/>
</dbReference>
<dbReference type="Gene3D" id="3.30.40.10">
    <property type="entry name" value="Zinc/RING finger domain, C3HC4 (zinc finger)"/>
    <property type="match status" value="1"/>
</dbReference>
<evidence type="ECO:0000256" key="2">
    <source>
        <dbReference type="PROSITE-ProRule" id="PRU00502"/>
    </source>
</evidence>
<dbReference type="AlphaFoldDB" id="A6HWL6"/>
<gene>
    <name evidence="4" type="ORF">rCG_28827</name>
</gene>
<dbReference type="InterPro" id="IPR001607">
    <property type="entry name" value="Znf_UBP"/>
</dbReference>
<proteinExistence type="predicted"/>
<name>A6HWL6_RAT</name>
<dbReference type="EMBL" id="CH473952">
    <property type="protein sequence ID" value="EDL82500.1"/>
    <property type="molecule type" value="Genomic_DNA"/>
</dbReference>
<keyword evidence="2" id="KW-0862">Zinc</keyword>
<evidence type="ECO:0000259" key="3">
    <source>
        <dbReference type="PROSITE" id="PS50271"/>
    </source>
</evidence>
<sequence>MTTFRNHCPHLDSVGEITKEDLIQKSHGACQDCKVRGPNLWACLENRCSYVGCGESQDHSTIHSKKTKHYLTVNLTTLRVWCYACSKEVFLDRKLGTPPSLPHVRQPQQTQENSVQDFKIPSNTALKTPLVAVFEDLDIEVEEEDELKARGKGSLLSAPLHSVRHCPFIKNCIMRSSKYKALLVELRGDN</sequence>
<dbReference type="Proteomes" id="UP000234681">
    <property type="component" value="Chromosome 2"/>
</dbReference>
<keyword evidence="1" id="KW-0833">Ubl conjugation pathway</keyword>
<dbReference type="GO" id="GO:0008270">
    <property type="term" value="F:zinc ion binding"/>
    <property type="evidence" value="ECO:0007669"/>
    <property type="project" value="UniProtKB-KW"/>
</dbReference>
<protein>
    <submittedName>
        <fullName evidence="4">RCG28827, isoform CRA_a</fullName>
    </submittedName>
</protein>
<dbReference type="FunFam" id="3.30.40.10:FF:000065">
    <property type="entry name" value="Ubiquitinyl hydrolase 1"/>
    <property type="match status" value="1"/>
</dbReference>
<feature type="domain" description="UBP-type" evidence="3">
    <location>
        <begin position="6"/>
        <end position="108"/>
    </location>
</feature>
<dbReference type="SMART" id="SM00290">
    <property type="entry name" value="ZnF_UBP"/>
    <property type="match status" value="1"/>
</dbReference>
<keyword evidence="2" id="KW-0479">Metal-binding</keyword>
<evidence type="ECO:0000313" key="5">
    <source>
        <dbReference type="Proteomes" id="UP000234681"/>
    </source>
</evidence>
<evidence type="ECO:0000256" key="1">
    <source>
        <dbReference type="ARBA" id="ARBA00022786"/>
    </source>
</evidence>